<sequence>MGARLALLTVGTHSAKAPASYDLQVPAEHRLFAQVMGGRLLVGAHELHPGQTGWSDSVTGRRWQR</sequence>
<accession>A0ABP7JJI1</accession>
<dbReference type="Proteomes" id="UP001501009">
    <property type="component" value="Unassembled WGS sequence"/>
</dbReference>
<evidence type="ECO:0000313" key="1">
    <source>
        <dbReference type="EMBL" id="GAA3845165.1"/>
    </source>
</evidence>
<evidence type="ECO:0000313" key="2">
    <source>
        <dbReference type="Proteomes" id="UP001501009"/>
    </source>
</evidence>
<reference evidence="2" key="1">
    <citation type="journal article" date="2019" name="Int. J. Syst. Evol. Microbiol.">
        <title>The Global Catalogue of Microorganisms (GCM) 10K type strain sequencing project: providing services to taxonomists for standard genome sequencing and annotation.</title>
        <authorList>
            <consortium name="The Broad Institute Genomics Platform"/>
            <consortium name="The Broad Institute Genome Sequencing Center for Infectious Disease"/>
            <person name="Wu L."/>
            <person name="Ma J."/>
        </authorList>
    </citation>
    <scope>NUCLEOTIDE SEQUENCE [LARGE SCALE GENOMIC DNA]</scope>
    <source>
        <strain evidence="2">JCM 17138</strain>
    </source>
</reference>
<organism evidence="1 2">
    <name type="scientific">Streptomyces coacervatus</name>
    <dbReference type="NCBI Taxonomy" id="647381"/>
    <lineage>
        <taxon>Bacteria</taxon>
        <taxon>Bacillati</taxon>
        <taxon>Actinomycetota</taxon>
        <taxon>Actinomycetes</taxon>
        <taxon>Kitasatosporales</taxon>
        <taxon>Streptomycetaceae</taxon>
        <taxon>Streptomyces</taxon>
    </lineage>
</organism>
<gene>
    <name evidence="1" type="ORF">GCM10022403_091370</name>
</gene>
<dbReference type="EMBL" id="BAABDE010000048">
    <property type="protein sequence ID" value="GAA3845165.1"/>
    <property type="molecule type" value="Genomic_DNA"/>
</dbReference>
<name>A0ABP7JJI1_9ACTN</name>
<keyword evidence="2" id="KW-1185">Reference proteome</keyword>
<comment type="caution">
    <text evidence="1">The sequence shown here is derived from an EMBL/GenBank/DDBJ whole genome shotgun (WGS) entry which is preliminary data.</text>
</comment>
<dbReference type="RefSeq" id="WP_275780684.1">
    <property type="nucleotide sequence ID" value="NZ_BAABDE010000048.1"/>
</dbReference>
<protein>
    <submittedName>
        <fullName evidence="1">Uncharacterized protein</fullName>
    </submittedName>
</protein>
<proteinExistence type="predicted"/>